<evidence type="ECO:0000256" key="4">
    <source>
        <dbReference type="ARBA" id="ARBA00022840"/>
    </source>
</evidence>
<evidence type="ECO:0000256" key="5">
    <source>
        <dbReference type="ARBA" id="ARBA00022970"/>
    </source>
</evidence>
<feature type="domain" description="ABC transporter" evidence="8">
    <location>
        <begin position="34"/>
        <end position="270"/>
    </location>
</feature>
<dbReference type="SMART" id="SM00382">
    <property type="entry name" value="AAA"/>
    <property type="match status" value="1"/>
</dbReference>
<evidence type="ECO:0000313" key="10">
    <source>
        <dbReference type="EMBL" id="HDS63389.1"/>
    </source>
</evidence>
<protein>
    <submittedName>
        <fullName evidence="10">Glycine betaine/L-proline ABC transporter ATP-binding protein</fullName>
    </submittedName>
</protein>
<dbReference type="GO" id="GO:0009086">
    <property type="term" value="P:methionine biosynthetic process"/>
    <property type="evidence" value="ECO:0007669"/>
    <property type="project" value="UniProtKB-KW"/>
</dbReference>
<evidence type="ECO:0000256" key="2">
    <source>
        <dbReference type="ARBA" id="ARBA00022448"/>
    </source>
</evidence>
<evidence type="ECO:0000256" key="6">
    <source>
        <dbReference type="ARBA" id="ARBA00023167"/>
    </source>
</evidence>
<dbReference type="FunFam" id="3.40.50.300:FF:000201">
    <property type="entry name" value="Glycine betaine/L-proline ABC transporter ATP-binding protein"/>
    <property type="match status" value="1"/>
</dbReference>
<dbReference type="Pfam" id="PF00005">
    <property type="entry name" value="ABC_tran"/>
    <property type="match status" value="1"/>
</dbReference>
<dbReference type="InterPro" id="IPR027417">
    <property type="entry name" value="P-loop_NTPase"/>
</dbReference>
<comment type="similarity">
    <text evidence="1">Belongs to the ABC transporter superfamily.</text>
</comment>
<dbReference type="AlphaFoldDB" id="A0A831LVW9"/>
<comment type="caution">
    <text evidence="10">The sequence shown here is derived from an EMBL/GenBank/DDBJ whole genome shotgun (WGS) entry which is preliminary data.</text>
</comment>
<feature type="domain" description="CBS" evidence="9">
    <location>
        <begin position="285"/>
        <end position="343"/>
    </location>
</feature>
<keyword evidence="3" id="KW-0547">Nucleotide-binding</keyword>
<sequence length="406" mass="44004">MDQEIQKPKLVIQSLYKIFGHRPKAALSLLEKGRSKEEILEETGQTVGLQAIDLEILESEIFVIMGLSGSGKSTLLRCLNRLIPPTSGKILLDGIDIASLDEGALREVRRKKLGMVFQNFALLPHRSVVENVAFGLEVQEIPESERLEKARQTLEMVGLSGYEESMPDQLSGGMKQRVGLARALASDPDILLMDEAFSALDPIIRAGMQDELLDLQGALNKTIVFVTHDLDEALKIGSRIALMKDGRIIQVGTPEEILTAPADEYVARFVAGVDMTRVLTAEGVMKPPEPTVWIESGPRVALKLMEEHGISSIFAVGKGKVLKGLIVVEDAVKAAKEKKSLAEILITEIPVTAPETPVRDLIGAVATSQYPVAVVDTCHRLRGVIIRGSLLGALAISGAPDEEESV</sequence>
<evidence type="ECO:0000256" key="7">
    <source>
        <dbReference type="PROSITE-ProRule" id="PRU00703"/>
    </source>
</evidence>
<evidence type="ECO:0000256" key="3">
    <source>
        <dbReference type="ARBA" id="ARBA00022741"/>
    </source>
</evidence>
<dbReference type="GO" id="GO:0016020">
    <property type="term" value="C:membrane"/>
    <property type="evidence" value="ECO:0007669"/>
    <property type="project" value="InterPro"/>
</dbReference>
<reference evidence="10" key="1">
    <citation type="journal article" date="2020" name="mSystems">
        <title>Genome- and Community-Level Interaction Insights into Carbon Utilization and Element Cycling Functions of Hydrothermarchaeota in Hydrothermal Sediment.</title>
        <authorList>
            <person name="Zhou Z."/>
            <person name="Liu Y."/>
            <person name="Xu W."/>
            <person name="Pan J."/>
            <person name="Luo Z.H."/>
            <person name="Li M."/>
        </authorList>
    </citation>
    <scope>NUCLEOTIDE SEQUENCE</scope>
    <source>
        <strain evidence="10">SpSt-1183</strain>
    </source>
</reference>
<dbReference type="SMART" id="SM00116">
    <property type="entry name" value="CBS"/>
    <property type="match status" value="2"/>
</dbReference>
<dbReference type="Gene3D" id="3.10.580.10">
    <property type="entry name" value="CBS-domain"/>
    <property type="match status" value="1"/>
</dbReference>
<keyword evidence="4 10" id="KW-0067">ATP-binding</keyword>
<keyword evidence="5" id="KW-0029">Amino-acid transport</keyword>
<evidence type="ECO:0000256" key="1">
    <source>
        <dbReference type="ARBA" id="ARBA00005417"/>
    </source>
</evidence>
<dbReference type="InterPro" id="IPR051921">
    <property type="entry name" value="ABC_osmolyte_uptake_ATP-bind"/>
</dbReference>
<dbReference type="GO" id="GO:0031460">
    <property type="term" value="P:glycine betaine transport"/>
    <property type="evidence" value="ECO:0007669"/>
    <property type="project" value="InterPro"/>
</dbReference>
<keyword evidence="6" id="KW-0486">Methionine biosynthesis</keyword>
<dbReference type="SUPFAM" id="SSF52540">
    <property type="entry name" value="P-loop containing nucleoside triphosphate hydrolases"/>
    <property type="match status" value="1"/>
</dbReference>
<dbReference type="GO" id="GO:0006865">
    <property type="term" value="P:amino acid transport"/>
    <property type="evidence" value="ECO:0007669"/>
    <property type="project" value="UniProtKB-KW"/>
</dbReference>
<dbReference type="Pfam" id="PF00571">
    <property type="entry name" value="CBS"/>
    <property type="match status" value="1"/>
</dbReference>
<dbReference type="InterPro" id="IPR003593">
    <property type="entry name" value="AAA+_ATPase"/>
</dbReference>
<dbReference type="PROSITE" id="PS51371">
    <property type="entry name" value="CBS"/>
    <property type="match status" value="1"/>
</dbReference>
<dbReference type="GO" id="GO:0005524">
    <property type="term" value="F:ATP binding"/>
    <property type="evidence" value="ECO:0007669"/>
    <property type="project" value="UniProtKB-KW"/>
</dbReference>
<dbReference type="InterPro" id="IPR017871">
    <property type="entry name" value="ABC_transporter-like_CS"/>
</dbReference>
<dbReference type="PANTHER" id="PTHR43869:SF1">
    <property type="entry name" value="GLYCINE BETAINE_PROLINE BETAINE TRANSPORT SYSTEM ATP-BINDING PROTEIN PROV"/>
    <property type="match status" value="1"/>
</dbReference>
<dbReference type="Gene3D" id="3.40.50.300">
    <property type="entry name" value="P-loop containing nucleotide triphosphate hydrolases"/>
    <property type="match status" value="1"/>
</dbReference>
<name>A0A831LVW9_9EURY</name>
<proteinExistence type="inferred from homology"/>
<dbReference type="InterPro" id="IPR046342">
    <property type="entry name" value="CBS_dom_sf"/>
</dbReference>
<dbReference type="CDD" id="cd03294">
    <property type="entry name" value="ABC_Pro_Gly_Betaine"/>
    <property type="match status" value="1"/>
</dbReference>
<accession>A0A831LVW9</accession>
<keyword evidence="2" id="KW-0813">Transport</keyword>
<dbReference type="NCBIfam" id="TIGR01186">
    <property type="entry name" value="proV"/>
    <property type="match status" value="1"/>
</dbReference>
<dbReference type="PROSITE" id="PS50893">
    <property type="entry name" value="ABC_TRANSPORTER_2"/>
    <property type="match status" value="1"/>
</dbReference>
<dbReference type="SUPFAM" id="SSF54631">
    <property type="entry name" value="CBS-domain pair"/>
    <property type="match status" value="1"/>
</dbReference>
<dbReference type="InterPro" id="IPR005892">
    <property type="entry name" value="Gly-betaine_transp_ATP-bd"/>
</dbReference>
<dbReference type="InterPro" id="IPR003439">
    <property type="entry name" value="ABC_transporter-like_ATP-bd"/>
</dbReference>
<keyword evidence="6" id="KW-0028">Amino-acid biosynthesis</keyword>
<organism evidence="10">
    <name type="scientific">Methanofollis liminatans</name>
    <dbReference type="NCBI Taxonomy" id="2201"/>
    <lineage>
        <taxon>Archaea</taxon>
        <taxon>Methanobacteriati</taxon>
        <taxon>Methanobacteriota</taxon>
        <taxon>Stenosarchaea group</taxon>
        <taxon>Methanomicrobia</taxon>
        <taxon>Methanomicrobiales</taxon>
        <taxon>Methanomicrobiaceae</taxon>
        <taxon>Methanofollis</taxon>
    </lineage>
</organism>
<dbReference type="Proteomes" id="UP000885648">
    <property type="component" value="Unassembled WGS sequence"/>
</dbReference>
<dbReference type="GO" id="GO:0016887">
    <property type="term" value="F:ATP hydrolysis activity"/>
    <property type="evidence" value="ECO:0007669"/>
    <property type="project" value="InterPro"/>
</dbReference>
<dbReference type="GO" id="GO:0006950">
    <property type="term" value="P:response to stress"/>
    <property type="evidence" value="ECO:0007669"/>
    <property type="project" value="UniProtKB-ARBA"/>
</dbReference>
<dbReference type="EMBL" id="DSBY01000190">
    <property type="protein sequence ID" value="HDS63389.1"/>
    <property type="molecule type" value="Genomic_DNA"/>
</dbReference>
<dbReference type="PROSITE" id="PS00211">
    <property type="entry name" value="ABC_TRANSPORTER_1"/>
    <property type="match status" value="1"/>
</dbReference>
<dbReference type="InterPro" id="IPR000644">
    <property type="entry name" value="CBS_dom"/>
</dbReference>
<keyword evidence="7" id="KW-0129">CBS domain</keyword>
<dbReference type="PANTHER" id="PTHR43869">
    <property type="entry name" value="GLYCINE BETAINE/PROLINE BETAINE TRANSPORT SYSTEM ATP-BINDING PROTEIN PROV"/>
    <property type="match status" value="1"/>
</dbReference>
<evidence type="ECO:0000259" key="8">
    <source>
        <dbReference type="PROSITE" id="PS50893"/>
    </source>
</evidence>
<gene>
    <name evidence="10" type="ORF">ENN52_04570</name>
</gene>
<evidence type="ECO:0000259" key="9">
    <source>
        <dbReference type="PROSITE" id="PS51371"/>
    </source>
</evidence>